<evidence type="ECO:0000313" key="2">
    <source>
        <dbReference type="Proteomes" id="UP001497700"/>
    </source>
</evidence>
<keyword evidence="2" id="KW-1185">Reference proteome</keyword>
<gene>
    <name evidence="1" type="ORF">F4820DRAFT_123319</name>
</gene>
<dbReference type="Proteomes" id="UP001497700">
    <property type="component" value="Unassembled WGS sequence"/>
</dbReference>
<protein>
    <submittedName>
        <fullName evidence="1">P-loop containing nucleoside triphosphate hydrolase protein</fullName>
    </submittedName>
</protein>
<reference evidence="1 2" key="1">
    <citation type="journal article" date="2022" name="New Phytol.">
        <title>Ecological generalism drives hyperdiversity of secondary metabolite gene clusters in xylarialean endophytes.</title>
        <authorList>
            <person name="Franco M.E.E."/>
            <person name="Wisecaver J.H."/>
            <person name="Arnold A.E."/>
            <person name="Ju Y.M."/>
            <person name="Slot J.C."/>
            <person name="Ahrendt S."/>
            <person name="Moore L.P."/>
            <person name="Eastman K.E."/>
            <person name="Scott K."/>
            <person name="Konkel Z."/>
            <person name="Mondo S.J."/>
            <person name="Kuo A."/>
            <person name="Hayes R.D."/>
            <person name="Haridas S."/>
            <person name="Andreopoulos B."/>
            <person name="Riley R."/>
            <person name="LaButti K."/>
            <person name="Pangilinan J."/>
            <person name="Lipzen A."/>
            <person name="Amirebrahimi M."/>
            <person name="Yan J."/>
            <person name="Adam C."/>
            <person name="Keymanesh K."/>
            <person name="Ng V."/>
            <person name="Louie K."/>
            <person name="Northen T."/>
            <person name="Drula E."/>
            <person name="Henrissat B."/>
            <person name="Hsieh H.M."/>
            <person name="Youens-Clark K."/>
            <person name="Lutzoni F."/>
            <person name="Miadlikowska J."/>
            <person name="Eastwood D.C."/>
            <person name="Hamelin R.C."/>
            <person name="Grigoriev I.V."/>
            <person name="U'Ren J.M."/>
        </authorList>
    </citation>
    <scope>NUCLEOTIDE SEQUENCE [LARGE SCALE GENOMIC DNA]</scope>
    <source>
        <strain evidence="1 2">CBS 119005</strain>
    </source>
</reference>
<name>A0ACB9ZAI8_9PEZI</name>
<sequence>MLMAAIMVENSASTSNTSSTKIHPFFSAPKNAAKDIVSTATTPVTPDPSCSPNSADNESVTTTADSSRKRKRRQVVTVHDEQDGQDGTSSSSAPKPQKLLKLNRTTGTIGSPPRIKTPAATKKKTRKGAKSKTLLVSVMYGNGDDASRLRIGQQIDNILATAQAPITQDITNVANALPSTPPSSRETDDELQKENIPKKHMSGKGVAASSTPKQPTPKKATHPFFQGKAKPSNTVEEKQKPSTKVFFTSNSSYEFHRRPAIPNFSIPSVGTNSKILKVPGARHPAWPWEGIVHARGDTPSLPHPLETTQYESLCKKRKAKGQLVQTAESESILHQTALDLNLKQIAEELKACDDDNFQPRPSILRIPSRHFESGKKLQERIAGELKTLRRNGDNSKTHAAIAHAYNSIQIGLSAFDKSTCETAAWAQKYAPSSAELVLQSGHEAELLRDWLVNLKVQAVDTGAGESGTRLKSVALAKSKGKRKKKLDGFIVSSDDEADELNEIHDAERDEPLGGSLSNTKKTVIRSSSRSSRDNSRLANAVVLSGPHGCGKTATVYAIAKELDFEVFEINPGTRRSGRDILEKVGDMTRNHLVQHQQHTEDAPRDGSGKQGTMAAFFKPKATAAPERTKKPTELPAAKDAKKPTKAQKQSLILLEEVDVLYEEDKQFWATVISMISQSKRPFIMTCNDEALLPLQSLNLHGIFRFSAPPKDLAVDLLILVAANEGHALRRQAVETLYDSRCHDLRASITELNYWCQIGVGDIQGGFNWFYPRWPKGSDIDEEGRSIRVVSQDTYRAGMGWLSRDSAMGSSSPRSTQQELHQQIGQNWSLDVYDSLARRDLSSWAITATGDCSAKQRLGLLESLDSFASLMSDTDFGGADFSTSPNRSSLDASIPELPTKVREDFIVGRQLLEVSPLVQYDTTRLDISSSLKSLSRAHFRDQQSTSKTPGAFEPLDEAGAIATLKSHLGESSASEPAITRLDYSLAFDSIAASEKTVAAGYLDPSAFDGTMKSIALDLAPYVRSIVASDQRWQQERLLRSNLLSEGGQPGKKRMRTTRSAYSALEGGTRASTRREKYFSADVNPHLVMRTGGKGWDAVATAATVGYNAAGSDTGSPCGQPEEASAKLD</sequence>
<accession>A0ACB9ZAI8</accession>
<evidence type="ECO:0000313" key="1">
    <source>
        <dbReference type="EMBL" id="KAI4868391.1"/>
    </source>
</evidence>
<dbReference type="EMBL" id="MU393438">
    <property type="protein sequence ID" value="KAI4868391.1"/>
    <property type="molecule type" value="Genomic_DNA"/>
</dbReference>
<keyword evidence="1" id="KW-0378">Hydrolase</keyword>
<proteinExistence type="predicted"/>
<organism evidence="1 2">
    <name type="scientific">Hypoxylon rubiginosum</name>
    <dbReference type="NCBI Taxonomy" id="110542"/>
    <lineage>
        <taxon>Eukaryota</taxon>
        <taxon>Fungi</taxon>
        <taxon>Dikarya</taxon>
        <taxon>Ascomycota</taxon>
        <taxon>Pezizomycotina</taxon>
        <taxon>Sordariomycetes</taxon>
        <taxon>Xylariomycetidae</taxon>
        <taxon>Xylariales</taxon>
        <taxon>Hypoxylaceae</taxon>
        <taxon>Hypoxylon</taxon>
    </lineage>
</organism>
<comment type="caution">
    <text evidence="1">The sequence shown here is derived from an EMBL/GenBank/DDBJ whole genome shotgun (WGS) entry which is preliminary data.</text>
</comment>